<feature type="transmembrane region" description="Helical" evidence="7">
    <location>
        <begin position="101"/>
        <end position="122"/>
    </location>
</feature>
<evidence type="ECO:0000256" key="6">
    <source>
        <dbReference type="ARBA" id="ARBA00023136"/>
    </source>
</evidence>
<keyword evidence="6 7" id="KW-0472">Membrane</keyword>
<evidence type="ECO:0000313" key="10">
    <source>
        <dbReference type="Proteomes" id="UP000001549"/>
    </source>
</evidence>
<sequence>MAVILLRRLVLLALSLVAASLLVFLLLRLLPGDVADVIAGTTASPEQVARIRHQLGVDRPLITQYASWVGGVLTGDFGASAVNGVSVSAQLGEKLTVTAPLVAGATVLAVAVALPLGIISAARHRRADGLALSTLSQLGIAVPSFWVGLMLITLFAVEWGVLPAGGFPTDGWDDPAAAVRSLALPVVTLALVEGAVLMRFTRSATLEVLHADFIRTARAKGLTRGRALLRHGVRNAAGPVLSVLGLEFATLLAGTVVIENVFALPGVGQMLIVDIGNRDLVKVQGTVLLITVAVLVVGFLVDVGHRLLDPRLLDPRLLDPRLLDPRLLDPRLLDPRLPAAGTRGPR</sequence>
<dbReference type="PROSITE" id="PS50928">
    <property type="entry name" value="ABC_TM1"/>
    <property type="match status" value="1"/>
</dbReference>
<evidence type="ECO:0000256" key="1">
    <source>
        <dbReference type="ARBA" id="ARBA00004651"/>
    </source>
</evidence>
<dbReference type="KEGG" id="fsy:FsymDg_3380"/>
<protein>
    <submittedName>
        <fullName evidence="9">ABC-type transporter, integral membrane subunit</fullName>
    </submittedName>
</protein>
<keyword evidence="2 7" id="KW-0813">Transport</keyword>
<proteinExistence type="inferred from homology"/>
<dbReference type="PANTHER" id="PTHR43163">
    <property type="entry name" value="DIPEPTIDE TRANSPORT SYSTEM PERMEASE PROTEIN DPPB-RELATED"/>
    <property type="match status" value="1"/>
</dbReference>
<feature type="transmembrane region" description="Helical" evidence="7">
    <location>
        <begin position="240"/>
        <end position="263"/>
    </location>
</feature>
<gene>
    <name evidence="9" type="ordered locus">FsymDg_3380</name>
</gene>
<dbReference type="RefSeq" id="WP_013874569.1">
    <property type="nucleotide sequence ID" value="NC_015656.1"/>
</dbReference>
<comment type="similarity">
    <text evidence="7">Belongs to the binding-protein-dependent transport system permease family.</text>
</comment>
<dbReference type="STRING" id="656024.FsymDg_3380"/>
<evidence type="ECO:0000313" key="9">
    <source>
        <dbReference type="EMBL" id="AEH10678.1"/>
    </source>
</evidence>
<dbReference type="EMBL" id="CP002801">
    <property type="protein sequence ID" value="AEH10678.1"/>
    <property type="molecule type" value="Genomic_DNA"/>
</dbReference>
<dbReference type="Proteomes" id="UP000001549">
    <property type="component" value="Chromosome"/>
</dbReference>
<keyword evidence="3" id="KW-1003">Cell membrane</keyword>
<dbReference type="GO" id="GO:0005886">
    <property type="term" value="C:plasma membrane"/>
    <property type="evidence" value="ECO:0007669"/>
    <property type="project" value="UniProtKB-SubCell"/>
</dbReference>
<dbReference type="Pfam" id="PF19300">
    <property type="entry name" value="BPD_transp_1_N"/>
    <property type="match status" value="1"/>
</dbReference>
<dbReference type="PANTHER" id="PTHR43163:SF6">
    <property type="entry name" value="DIPEPTIDE TRANSPORT SYSTEM PERMEASE PROTEIN DPPB-RELATED"/>
    <property type="match status" value="1"/>
</dbReference>
<evidence type="ECO:0000256" key="2">
    <source>
        <dbReference type="ARBA" id="ARBA00022448"/>
    </source>
</evidence>
<dbReference type="Gene3D" id="1.10.3720.10">
    <property type="entry name" value="MetI-like"/>
    <property type="match status" value="1"/>
</dbReference>
<comment type="subcellular location">
    <subcellularLocation>
        <location evidence="1 7">Cell membrane</location>
        <topology evidence="1 7">Multi-pass membrane protein</topology>
    </subcellularLocation>
</comment>
<dbReference type="CDD" id="cd06261">
    <property type="entry name" value="TM_PBP2"/>
    <property type="match status" value="1"/>
</dbReference>
<feature type="domain" description="ABC transmembrane type-1" evidence="8">
    <location>
        <begin position="95"/>
        <end position="301"/>
    </location>
</feature>
<reference evidence="9 10" key="1">
    <citation type="submission" date="2011-05" db="EMBL/GenBank/DDBJ databases">
        <title>Complete sequence of chromosome of Frankia symbiont of Datisca glomerata.</title>
        <authorList>
            <consortium name="US DOE Joint Genome Institute"/>
            <person name="Lucas S."/>
            <person name="Han J."/>
            <person name="Lapidus A."/>
            <person name="Cheng J.-F."/>
            <person name="Goodwin L."/>
            <person name="Pitluck S."/>
            <person name="Peters L."/>
            <person name="Mikhailova N."/>
            <person name="Chertkov O."/>
            <person name="Teshima H."/>
            <person name="Han C."/>
            <person name="Tapia R."/>
            <person name="Land M."/>
            <person name="Hauser L."/>
            <person name="Kyrpides N."/>
            <person name="Ivanova N."/>
            <person name="Pagani I."/>
            <person name="Berry A."/>
            <person name="Pawlowski K."/>
            <person name="Persson T."/>
            <person name="Vanden Heuvel B."/>
            <person name="Benson D."/>
            <person name="Woyke T."/>
        </authorList>
    </citation>
    <scope>NUCLEOTIDE SEQUENCE [LARGE SCALE GENOMIC DNA]</scope>
    <source>
        <strain evidence="10">4085684</strain>
    </source>
</reference>
<feature type="transmembrane region" description="Helical" evidence="7">
    <location>
        <begin position="177"/>
        <end position="197"/>
    </location>
</feature>
<dbReference type="AlphaFoldDB" id="F8AV59"/>
<evidence type="ECO:0000256" key="4">
    <source>
        <dbReference type="ARBA" id="ARBA00022692"/>
    </source>
</evidence>
<keyword evidence="5 7" id="KW-1133">Transmembrane helix</keyword>
<name>F8AV59_9ACTN</name>
<evidence type="ECO:0000259" key="8">
    <source>
        <dbReference type="PROSITE" id="PS50928"/>
    </source>
</evidence>
<dbReference type="GO" id="GO:0071916">
    <property type="term" value="F:dipeptide transmembrane transporter activity"/>
    <property type="evidence" value="ECO:0007669"/>
    <property type="project" value="TreeGrafter"/>
</dbReference>
<evidence type="ECO:0000256" key="3">
    <source>
        <dbReference type="ARBA" id="ARBA00022475"/>
    </source>
</evidence>
<keyword evidence="10" id="KW-1185">Reference proteome</keyword>
<feature type="transmembrane region" description="Helical" evidence="7">
    <location>
        <begin position="134"/>
        <end position="157"/>
    </location>
</feature>
<evidence type="ECO:0000256" key="5">
    <source>
        <dbReference type="ARBA" id="ARBA00022989"/>
    </source>
</evidence>
<dbReference type="InterPro" id="IPR045621">
    <property type="entry name" value="BPD_transp_1_N"/>
</dbReference>
<feature type="transmembrane region" description="Helical" evidence="7">
    <location>
        <begin position="283"/>
        <end position="301"/>
    </location>
</feature>
<keyword evidence="4 7" id="KW-0812">Transmembrane</keyword>
<dbReference type="InterPro" id="IPR000515">
    <property type="entry name" value="MetI-like"/>
</dbReference>
<organism evidence="9 10">
    <name type="scientific">Candidatus Protofrankia datiscae</name>
    <dbReference type="NCBI Taxonomy" id="2716812"/>
    <lineage>
        <taxon>Bacteria</taxon>
        <taxon>Bacillati</taxon>
        <taxon>Actinomycetota</taxon>
        <taxon>Actinomycetes</taxon>
        <taxon>Frankiales</taxon>
        <taxon>Frankiaceae</taxon>
        <taxon>Protofrankia</taxon>
    </lineage>
</organism>
<dbReference type="HOGENOM" id="CLU_036879_0_1_11"/>
<dbReference type="eggNOG" id="COG0601">
    <property type="taxonomic scope" value="Bacteria"/>
</dbReference>
<dbReference type="SUPFAM" id="SSF161098">
    <property type="entry name" value="MetI-like"/>
    <property type="match status" value="1"/>
</dbReference>
<dbReference type="InterPro" id="IPR035906">
    <property type="entry name" value="MetI-like_sf"/>
</dbReference>
<accession>F8AV59</accession>
<dbReference type="Pfam" id="PF00528">
    <property type="entry name" value="BPD_transp_1"/>
    <property type="match status" value="1"/>
</dbReference>
<evidence type="ECO:0000256" key="7">
    <source>
        <dbReference type="RuleBase" id="RU363032"/>
    </source>
</evidence>